<dbReference type="OrthoDB" id="8481178at2"/>
<evidence type="ECO:0000313" key="10">
    <source>
        <dbReference type="Proteomes" id="UP000315303"/>
    </source>
</evidence>
<keyword evidence="4 7" id="KW-0812">Transmembrane</keyword>
<evidence type="ECO:0000256" key="6">
    <source>
        <dbReference type="ARBA" id="ARBA00023136"/>
    </source>
</evidence>
<feature type="transmembrane region" description="Helical" evidence="7">
    <location>
        <begin position="190"/>
        <end position="208"/>
    </location>
</feature>
<dbReference type="GO" id="GO:0022857">
    <property type="term" value="F:transmembrane transporter activity"/>
    <property type="evidence" value="ECO:0007669"/>
    <property type="project" value="InterPro"/>
</dbReference>
<protein>
    <submittedName>
        <fullName evidence="9">MFS transporter</fullName>
    </submittedName>
</protein>
<feature type="transmembrane region" description="Helical" evidence="7">
    <location>
        <begin position="72"/>
        <end position="91"/>
    </location>
</feature>
<dbReference type="SUPFAM" id="SSF103473">
    <property type="entry name" value="MFS general substrate transporter"/>
    <property type="match status" value="1"/>
</dbReference>
<feature type="transmembrane region" description="Helical" evidence="7">
    <location>
        <begin position="111"/>
        <end position="137"/>
    </location>
</feature>
<gene>
    <name evidence="9" type="ORF">EPA86_06905</name>
</gene>
<keyword evidence="3" id="KW-1003">Cell membrane</keyword>
<comment type="caution">
    <text evidence="9">The sequence shown here is derived from an EMBL/GenBank/DDBJ whole genome shotgun (WGS) entry which is preliminary data.</text>
</comment>
<feature type="transmembrane region" description="Helical" evidence="7">
    <location>
        <begin position="361"/>
        <end position="378"/>
    </location>
</feature>
<evidence type="ECO:0000259" key="8">
    <source>
        <dbReference type="PROSITE" id="PS50850"/>
    </source>
</evidence>
<feature type="transmembrane region" description="Helical" evidence="7">
    <location>
        <begin position="398"/>
        <end position="421"/>
    </location>
</feature>
<feature type="transmembrane region" description="Helical" evidence="7">
    <location>
        <begin position="20"/>
        <end position="40"/>
    </location>
</feature>
<feature type="transmembrane region" description="Helical" evidence="7">
    <location>
        <begin position="312"/>
        <end position="330"/>
    </location>
</feature>
<evidence type="ECO:0000256" key="5">
    <source>
        <dbReference type="ARBA" id="ARBA00022989"/>
    </source>
</evidence>
<feature type="transmembrane region" description="Helical" evidence="7">
    <location>
        <begin position="480"/>
        <end position="500"/>
    </location>
</feature>
<dbReference type="InterPro" id="IPR050171">
    <property type="entry name" value="MFS_Transporters"/>
</dbReference>
<dbReference type="GO" id="GO:0005886">
    <property type="term" value="C:plasma membrane"/>
    <property type="evidence" value="ECO:0007669"/>
    <property type="project" value="UniProtKB-SubCell"/>
</dbReference>
<keyword evidence="6 7" id="KW-0472">Membrane</keyword>
<evidence type="ECO:0000256" key="1">
    <source>
        <dbReference type="ARBA" id="ARBA00004651"/>
    </source>
</evidence>
<dbReference type="EMBL" id="SAWY01000013">
    <property type="protein sequence ID" value="TPH16461.1"/>
    <property type="molecule type" value="Genomic_DNA"/>
</dbReference>
<dbReference type="Proteomes" id="UP000315303">
    <property type="component" value="Unassembled WGS sequence"/>
</dbReference>
<dbReference type="InterPro" id="IPR036259">
    <property type="entry name" value="MFS_trans_sf"/>
</dbReference>
<dbReference type="Pfam" id="PF07690">
    <property type="entry name" value="MFS_1"/>
    <property type="match status" value="1"/>
</dbReference>
<sequence>MSQNNKYAENDLKDVKQLGLWASILSLGYIFWLVGGMEIVERVAYYGVKASASLYATDAVSKGGLGLTMSDYGTIMFIFALTQTFIPILLGGTADRIGYKETIAISTVIKIAAYLTMAMFPSFLGFTMGAMLLAFGTGIFKPGIQGTMVKSVKRETSTMAWGIFYQLVNIGGWLGPLIAVQLRQLSWNSLFYTCAAIISLNFILLLMYKEPGREERLAHKKKIKSGEVKQNALWKEAFREATKPLVLGYMFAFSGFWFMFNAMFDVLPKHIEDWVNTSTIVTDLFGAGGTQNPIWIGLLGLNHAGTKVMPEYMMSVNFIMIATTCFIVAGMTAKFRILSSMLAGCILCCIAMFLAGFTPMAWAMLVAIAVFSLGEMLLSPKKGEFMGNIAPADKKAMYLGFVMLPQGIGWTLEGKLGPWLYDVYASKDLLSRDYLLDLGMAANQVAAIKNGEAFDTLVEFTGKSAQTMTDTLYQANNIGMAWYIIATVGAISGVGIYLYAKWVYRLQKQVSDESNAAQATS</sequence>
<dbReference type="Gene3D" id="1.20.1250.20">
    <property type="entry name" value="MFS general substrate transporter like domains"/>
    <property type="match status" value="1"/>
</dbReference>
<feature type="transmembrane region" description="Helical" evidence="7">
    <location>
        <begin position="158"/>
        <end position="178"/>
    </location>
</feature>
<accession>A0A502L2J7</accession>
<organism evidence="9 10">
    <name type="scientific">Litorilituus lipolyticus</name>
    <dbReference type="NCBI Taxonomy" id="2491017"/>
    <lineage>
        <taxon>Bacteria</taxon>
        <taxon>Pseudomonadati</taxon>
        <taxon>Pseudomonadota</taxon>
        <taxon>Gammaproteobacteria</taxon>
        <taxon>Alteromonadales</taxon>
        <taxon>Colwelliaceae</taxon>
        <taxon>Litorilituus</taxon>
    </lineage>
</organism>
<dbReference type="RefSeq" id="WP_140602697.1">
    <property type="nucleotide sequence ID" value="NZ_SAWY01000013.1"/>
</dbReference>
<feature type="transmembrane region" description="Helical" evidence="7">
    <location>
        <begin position="337"/>
        <end position="355"/>
    </location>
</feature>
<evidence type="ECO:0000256" key="2">
    <source>
        <dbReference type="ARBA" id="ARBA00022448"/>
    </source>
</evidence>
<keyword evidence="5 7" id="KW-1133">Transmembrane helix</keyword>
<keyword evidence="2" id="KW-0813">Transport</keyword>
<name>A0A502L2J7_9GAMM</name>
<keyword evidence="10" id="KW-1185">Reference proteome</keyword>
<dbReference type="AlphaFoldDB" id="A0A502L2J7"/>
<feature type="domain" description="Major facilitator superfamily (MFS) profile" evidence="8">
    <location>
        <begin position="24"/>
        <end position="504"/>
    </location>
</feature>
<proteinExistence type="predicted"/>
<dbReference type="InterPro" id="IPR020846">
    <property type="entry name" value="MFS_dom"/>
</dbReference>
<evidence type="ECO:0000313" key="9">
    <source>
        <dbReference type="EMBL" id="TPH16461.1"/>
    </source>
</evidence>
<dbReference type="PANTHER" id="PTHR23517">
    <property type="entry name" value="RESISTANCE PROTEIN MDTM, PUTATIVE-RELATED-RELATED"/>
    <property type="match status" value="1"/>
</dbReference>
<feature type="transmembrane region" description="Helical" evidence="7">
    <location>
        <begin position="245"/>
        <end position="264"/>
    </location>
</feature>
<dbReference type="PANTHER" id="PTHR23517:SF2">
    <property type="entry name" value="MULTIDRUG RESISTANCE PROTEIN MDTH"/>
    <property type="match status" value="1"/>
</dbReference>
<evidence type="ECO:0000256" key="3">
    <source>
        <dbReference type="ARBA" id="ARBA00022475"/>
    </source>
</evidence>
<comment type="subcellular location">
    <subcellularLocation>
        <location evidence="1">Cell membrane</location>
        <topology evidence="1">Multi-pass membrane protein</topology>
    </subcellularLocation>
</comment>
<dbReference type="PROSITE" id="PS50850">
    <property type="entry name" value="MFS"/>
    <property type="match status" value="1"/>
</dbReference>
<reference evidence="9 10" key="1">
    <citation type="submission" date="2019-01" db="EMBL/GenBank/DDBJ databases">
        <title>Litorilituus lipolytica sp. nov., isolated from intertidal sand of the Yellow Sea in China.</title>
        <authorList>
            <person name="Liu A."/>
        </authorList>
    </citation>
    <scope>NUCLEOTIDE SEQUENCE [LARGE SCALE GENOMIC DNA]</scope>
    <source>
        <strain evidence="9 10">RZ04</strain>
    </source>
</reference>
<evidence type="ECO:0000256" key="4">
    <source>
        <dbReference type="ARBA" id="ARBA00022692"/>
    </source>
</evidence>
<dbReference type="InterPro" id="IPR011701">
    <property type="entry name" value="MFS"/>
</dbReference>
<evidence type="ECO:0000256" key="7">
    <source>
        <dbReference type="SAM" id="Phobius"/>
    </source>
</evidence>